<dbReference type="EMBL" id="JANUGX010000003">
    <property type="protein sequence ID" value="MCS0588227.1"/>
    <property type="molecule type" value="Genomic_DNA"/>
</dbReference>
<sequence length="262" mass="27699">MTKKTAVAALGLACAMPAFAQQREQNTIMVLAAGSLREVMTELGEAWREQSGVGIAASYGPSGKLRETIEQGHQVDVFASAAVEHTDALAAKNLLSRSATFAYNDLCVVSTPAVGLTEANLVGTLVKPDVRLATSTPVYDPMGDYTWQFFRNADKAQPGAYDLLDAKALKLSGASAPGPGQKLPYVTAFEDSKADAYVMYCTNAASTLRALPNLTALRIPDALNVRSAYGIGAAPFSSEGQRFVAFVLGPAGKAILHRYGFD</sequence>
<accession>A0ABT2A224</accession>
<comment type="similarity">
    <text evidence="1">Belongs to the bacterial solute-binding protein ModA family.</text>
</comment>
<dbReference type="InterPro" id="IPR005950">
    <property type="entry name" value="ModA"/>
</dbReference>
<keyword evidence="2" id="KW-0479">Metal-binding</keyword>
<feature type="chain" id="PRO_5046624793" evidence="4">
    <location>
        <begin position="21"/>
        <end position="262"/>
    </location>
</feature>
<dbReference type="SUPFAM" id="SSF53850">
    <property type="entry name" value="Periplasmic binding protein-like II"/>
    <property type="match status" value="1"/>
</dbReference>
<dbReference type="InterPro" id="IPR050682">
    <property type="entry name" value="ModA/WtpA"/>
</dbReference>
<evidence type="ECO:0000256" key="3">
    <source>
        <dbReference type="ARBA" id="ARBA00022729"/>
    </source>
</evidence>
<dbReference type="PANTHER" id="PTHR30632">
    <property type="entry name" value="MOLYBDATE-BINDING PERIPLASMIC PROTEIN"/>
    <property type="match status" value="1"/>
</dbReference>
<comment type="caution">
    <text evidence="5">The sequence shown here is derived from an EMBL/GenBank/DDBJ whole genome shotgun (WGS) entry which is preliminary data.</text>
</comment>
<evidence type="ECO:0000313" key="6">
    <source>
        <dbReference type="Proteomes" id="UP001205560"/>
    </source>
</evidence>
<dbReference type="Proteomes" id="UP001205560">
    <property type="component" value="Unassembled WGS sequence"/>
</dbReference>
<organism evidence="5 6">
    <name type="scientific">Massilia norwichensis</name>
    <dbReference type="NCBI Taxonomy" id="1442366"/>
    <lineage>
        <taxon>Bacteria</taxon>
        <taxon>Pseudomonadati</taxon>
        <taxon>Pseudomonadota</taxon>
        <taxon>Betaproteobacteria</taxon>
        <taxon>Burkholderiales</taxon>
        <taxon>Oxalobacteraceae</taxon>
        <taxon>Telluria group</taxon>
        <taxon>Massilia</taxon>
    </lineage>
</organism>
<dbReference type="RefSeq" id="WP_258844060.1">
    <property type="nucleotide sequence ID" value="NZ_JANUGX010000003.1"/>
</dbReference>
<proteinExistence type="inferred from homology"/>
<evidence type="ECO:0000256" key="2">
    <source>
        <dbReference type="ARBA" id="ARBA00022723"/>
    </source>
</evidence>
<dbReference type="PANTHER" id="PTHR30632:SF0">
    <property type="entry name" value="SULFATE-BINDING PROTEIN"/>
    <property type="match status" value="1"/>
</dbReference>
<keyword evidence="6" id="KW-1185">Reference proteome</keyword>
<protein>
    <submittedName>
        <fullName evidence="5">Molybdate ABC transporter substrate-binding protein</fullName>
    </submittedName>
</protein>
<evidence type="ECO:0000313" key="5">
    <source>
        <dbReference type="EMBL" id="MCS0588227.1"/>
    </source>
</evidence>
<dbReference type="Pfam" id="PF13531">
    <property type="entry name" value="SBP_bac_11"/>
    <property type="match status" value="1"/>
</dbReference>
<feature type="signal peptide" evidence="4">
    <location>
        <begin position="1"/>
        <end position="20"/>
    </location>
</feature>
<name>A0ABT2A224_9BURK</name>
<keyword evidence="3 4" id="KW-0732">Signal</keyword>
<evidence type="ECO:0000256" key="4">
    <source>
        <dbReference type="SAM" id="SignalP"/>
    </source>
</evidence>
<dbReference type="Gene3D" id="3.40.190.10">
    <property type="entry name" value="Periplasmic binding protein-like II"/>
    <property type="match status" value="2"/>
</dbReference>
<reference evidence="5 6" key="1">
    <citation type="submission" date="2022-08" db="EMBL/GenBank/DDBJ databases">
        <title>Reclassification of Massilia species as members of the genera Telluria, Duganella, Pseudoduganella, Mokoshia gen. nov. and Zemynaea gen. nov. using orthogonal and non-orthogonal genome-based approaches.</title>
        <authorList>
            <person name="Bowman J.P."/>
        </authorList>
    </citation>
    <scope>NUCLEOTIDE SEQUENCE [LARGE SCALE GENOMIC DNA]</scope>
    <source>
        <strain evidence="5 6">LMG 28164</strain>
    </source>
</reference>
<gene>
    <name evidence="5" type="primary">modA</name>
    <name evidence="5" type="ORF">NX782_03300</name>
</gene>
<dbReference type="NCBIfam" id="TIGR01256">
    <property type="entry name" value="modA"/>
    <property type="match status" value="1"/>
</dbReference>
<evidence type="ECO:0000256" key="1">
    <source>
        <dbReference type="ARBA" id="ARBA00009175"/>
    </source>
</evidence>